<evidence type="ECO:0000313" key="2">
    <source>
        <dbReference type="EMBL" id="TQN74077.1"/>
    </source>
</evidence>
<name>A0A5Q4C5X5_9PEZI</name>
<dbReference type="EMBL" id="PUHP01000056">
    <property type="protein sequence ID" value="TQN74077.1"/>
    <property type="molecule type" value="Genomic_DNA"/>
</dbReference>
<feature type="compositionally biased region" description="Basic and acidic residues" evidence="1">
    <location>
        <begin position="30"/>
        <end position="48"/>
    </location>
</feature>
<gene>
    <name evidence="2" type="ORF">CSHISOI_01361</name>
</gene>
<accession>A0A5Q4C5X5</accession>
<dbReference type="AlphaFoldDB" id="A0A5Q4C5X5"/>
<evidence type="ECO:0000256" key="1">
    <source>
        <dbReference type="SAM" id="MobiDB-lite"/>
    </source>
</evidence>
<reference evidence="2 3" key="1">
    <citation type="journal article" date="2019" name="Sci. Rep.">
        <title>Colletotrichum shisoi sp. nov., an anthracnose pathogen of Perilla frutescens in Japan: molecular phylogenetic, morphological and genomic evidence.</title>
        <authorList>
            <person name="Gan P."/>
            <person name="Tsushima A."/>
            <person name="Hiroyama R."/>
            <person name="Narusaka M."/>
            <person name="Takano Y."/>
            <person name="Narusaka Y."/>
            <person name="Kawaradani M."/>
            <person name="Damm U."/>
            <person name="Shirasu K."/>
        </authorList>
    </citation>
    <scope>NUCLEOTIDE SEQUENCE [LARGE SCALE GENOMIC DNA]</scope>
    <source>
        <strain evidence="2 3">PG-2018a</strain>
    </source>
</reference>
<feature type="compositionally biased region" description="Acidic residues" evidence="1">
    <location>
        <begin position="219"/>
        <end position="235"/>
    </location>
</feature>
<dbReference type="Proteomes" id="UP000326340">
    <property type="component" value="Unassembled WGS sequence"/>
</dbReference>
<proteinExistence type="predicted"/>
<feature type="region of interest" description="Disordered" evidence="1">
    <location>
        <begin position="150"/>
        <end position="174"/>
    </location>
</feature>
<feature type="compositionally biased region" description="Acidic residues" evidence="1">
    <location>
        <begin position="199"/>
        <end position="211"/>
    </location>
</feature>
<feature type="region of interest" description="Disordered" evidence="1">
    <location>
        <begin position="199"/>
        <end position="235"/>
    </location>
</feature>
<comment type="caution">
    <text evidence="2">The sequence shown here is derived from an EMBL/GenBank/DDBJ whole genome shotgun (WGS) entry which is preliminary data.</text>
</comment>
<keyword evidence="3" id="KW-1185">Reference proteome</keyword>
<sequence>MAKDRTSNRTGPDVGRQPSIDTSILGGDDTTERERSNENRHGVPRDVPGKTPGGKDRHHCRRFGHKSDLMCLKKGCLVFCAECGQMISMLNGENCWSCKSAATESKRNKKKANALEEKEKKEVEKYGKARKSKGVAKFLLAPRPSGIRKRTGRVGARALGRPSRRSQTPCLRSSSRELREEDFVNLYGMDVDLDVDVDMDLDDNMDDDMDDDGWKDIREEEEEEEDVDRPDDIAPDDVVQYQRRLELDSALQHRIRESLHKLLS</sequence>
<organism evidence="2 3">
    <name type="scientific">Colletotrichum shisoi</name>
    <dbReference type="NCBI Taxonomy" id="2078593"/>
    <lineage>
        <taxon>Eukaryota</taxon>
        <taxon>Fungi</taxon>
        <taxon>Dikarya</taxon>
        <taxon>Ascomycota</taxon>
        <taxon>Pezizomycotina</taxon>
        <taxon>Sordariomycetes</taxon>
        <taxon>Hypocreomycetidae</taxon>
        <taxon>Glomerellales</taxon>
        <taxon>Glomerellaceae</taxon>
        <taxon>Colletotrichum</taxon>
        <taxon>Colletotrichum destructivum species complex</taxon>
    </lineage>
</organism>
<feature type="region of interest" description="Disordered" evidence="1">
    <location>
        <begin position="1"/>
        <end position="58"/>
    </location>
</feature>
<dbReference type="OrthoDB" id="4825809at2759"/>
<protein>
    <submittedName>
        <fullName evidence="2">Uncharacterized protein</fullName>
    </submittedName>
</protein>
<evidence type="ECO:0000313" key="3">
    <source>
        <dbReference type="Proteomes" id="UP000326340"/>
    </source>
</evidence>